<evidence type="ECO:0000313" key="1">
    <source>
        <dbReference type="EMBL" id="PKV62762.1"/>
    </source>
</evidence>
<evidence type="ECO:0008006" key="3">
    <source>
        <dbReference type="Google" id="ProtNLM"/>
    </source>
</evidence>
<accession>A0A2N3U7N5</accession>
<dbReference type="PROSITE" id="PS51257">
    <property type="entry name" value="PROKAR_LIPOPROTEIN"/>
    <property type="match status" value="1"/>
</dbReference>
<gene>
    <name evidence="1" type="ORF">BD749_3647</name>
</gene>
<reference evidence="1 2" key="1">
    <citation type="submission" date="2017-12" db="EMBL/GenBank/DDBJ databases">
        <title>Genomic Encyclopedia of Type Strains, Phase III (KMG-III): the genomes of soil and plant-associated and newly described type strains.</title>
        <authorList>
            <person name="Whitman W."/>
        </authorList>
    </citation>
    <scope>NUCLEOTIDE SEQUENCE [LARGE SCALE GENOMIC DNA]</scope>
    <source>
        <strain evidence="1 2">LP43</strain>
    </source>
</reference>
<sequence length="125" mass="13595">MALKQIITYSLIFFLSLALLGCNKHEIEPDTPQNTSGVYAAGYEENIKGISVAKYWKDGIATALTDGTHGANATSIFVVGNDVYVAGNEATAERKYVAKYWKNGNEINLTAGANMAFIHSIYVKQ</sequence>
<comment type="caution">
    <text evidence="1">The sequence shown here is derived from an EMBL/GenBank/DDBJ whole genome shotgun (WGS) entry which is preliminary data.</text>
</comment>
<evidence type="ECO:0000313" key="2">
    <source>
        <dbReference type="Proteomes" id="UP000233782"/>
    </source>
</evidence>
<dbReference type="AlphaFoldDB" id="A0A2N3U7N5"/>
<dbReference type="OrthoDB" id="708305at2"/>
<dbReference type="RefSeq" id="WP_101447051.1">
    <property type="nucleotide sequence ID" value="NZ_PJMU01000004.1"/>
</dbReference>
<proteinExistence type="predicted"/>
<organism evidence="1 2">
    <name type="scientific">Pontibacter ramchanderi</name>
    <dbReference type="NCBI Taxonomy" id="1179743"/>
    <lineage>
        <taxon>Bacteria</taxon>
        <taxon>Pseudomonadati</taxon>
        <taxon>Bacteroidota</taxon>
        <taxon>Cytophagia</taxon>
        <taxon>Cytophagales</taxon>
        <taxon>Hymenobacteraceae</taxon>
        <taxon>Pontibacter</taxon>
    </lineage>
</organism>
<protein>
    <recommendedName>
        <fullName evidence="3">Lipoprotein</fullName>
    </recommendedName>
</protein>
<name>A0A2N3U7N5_9BACT</name>
<dbReference type="EMBL" id="PJMU01000004">
    <property type="protein sequence ID" value="PKV62762.1"/>
    <property type="molecule type" value="Genomic_DNA"/>
</dbReference>
<keyword evidence="2" id="KW-1185">Reference proteome</keyword>
<dbReference type="Proteomes" id="UP000233782">
    <property type="component" value="Unassembled WGS sequence"/>
</dbReference>